<dbReference type="AlphaFoldDB" id="B2IJW2"/>
<dbReference type="RefSeq" id="WP_012385688.1">
    <property type="nucleotide sequence ID" value="NC_010581.1"/>
</dbReference>
<evidence type="ECO:0000259" key="1">
    <source>
        <dbReference type="Pfam" id="PF01408"/>
    </source>
</evidence>
<dbReference type="Gene3D" id="3.40.50.720">
    <property type="entry name" value="NAD(P)-binding Rossmann-like Domain"/>
    <property type="match status" value="1"/>
</dbReference>
<evidence type="ECO:0000259" key="2">
    <source>
        <dbReference type="Pfam" id="PF22725"/>
    </source>
</evidence>
<dbReference type="Pfam" id="PF22725">
    <property type="entry name" value="GFO_IDH_MocA_C3"/>
    <property type="match status" value="1"/>
</dbReference>
<dbReference type="GO" id="GO:0000166">
    <property type="term" value="F:nucleotide binding"/>
    <property type="evidence" value="ECO:0007669"/>
    <property type="project" value="InterPro"/>
</dbReference>
<dbReference type="SUPFAM" id="SSF55347">
    <property type="entry name" value="Glyceraldehyde-3-phosphate dehydrogenase-like, C-terminal domain"/>
    <property type="match status" value="1"/>
</dbReference>
<dbReference type="PANTHER" id="PTHR43708">
    <property type="entry name" value="CONSERVED EXPRESSED OXIDOREDUCTASE (EUROFUNG)"/>
    <property type="match status" value="1"/>
</dbReference>
<dbReference type="PANTHER" id="PTHR43708:SF3">
    <property type="entry name" value="OXIDOREDUCTASE"/>
    <property type="match status" value="1"/>
</dbReference>
<dbReference type="KEGG" id="bid:Bind_2765"/>
<dbReference type="InterPro" id="IPR055170">
    <property type="entry name" value="GFO_IDH_MocA-like_dom"/>
</dbReference>
<dbReference type="SUPFAM" id="SSF51735">
    <property type="entry name" value="NAD(P)-binding Rossmann-fold domains"/>
    <property type="match status" value="1"/>
</dbReference>
<dbReference type="InterPro" id="IPR000683">
    <property type="entry name" value="Gfo/Idh/MocA-like_OxRdtase_N"/>
</dbReference>
<protein>
    <submittedName>
        <fullName evidence="3">Oxidoreductase domain protein</fullName>
    </submittedName>
</protein>
<dbReference type="HOGENOM" id="CLU_023194_17_1_5"/>
<gene>
    <name evidence="3" type="ordered locus">Bind_2765</name>
</gene>
<keyword evidence="4" id="KW-1185">Reference proteome</keyword>
<dbReference type="InterPro" id="IPR036291">
    <property type="entry name" value="NAD(P)-bd_dom_sf"/>
</dbReference>
<feature type="domain" description="Gfo/Idh/MocA-like oxidoreductase N-terminal" evidence="1">
    <location>
        <begin position="17"/>
        <end position="146"/>
    </location>
</feature>
<dbReference type="OrthoDB" id="9815825at2"/>
<dbReference type="STRING" id="395963.Bind_2765"/>
<organism evidence="3 4">
    <name type="scientific">Beijerinckia indica subsp. indica (strain ATCC 9039 / DSM 1715 / NCIMB 8712)</name>
    <dbReference type="NCBI Taxonomy" id="395963"/>
    <lineage>
        <taxon>Bacteria</taxon>
        <taxon>Pseudomonadati</taxon>
        <taxon>Pseudomonadota</taxon>
        <taxon>Alphaproteobacteria</taxon>
        <taxon>Hyphomicrobiales</taxon>
        <taxon>Beijerinckiaceae</taxon>
        <taxon>Beijerinckia</taxon>
    </lineage>
</organism>
<dbReference type="Proteomes" id="UP000001695">
    <property type="component" value="Chromosome"/>
</dbReference>
<dbReference type="EMBL" id="CP001016">
    <property type="protein sequence ID" value="ACB96337.1"/>
    <property type="molecule type" value="Genomic_DNA"/>
</dbReference>
<sequence>MGLTGTQTYPRAARRLRLGIVGGGQGALVGQWHWAGARLSNRWDVIAGALSSDPERARASGREWMLAEDRVYADYREMAKAEAARPDGIEAVAICTPNWTHRPIAEAFMDAGIDIICDKPMAMTPEDCDALAAKQKESGVVFAVTHPYPYHPMARQAREMVVAGALGEIRQALVEYAQDWATEQEDQDSRSLAWRRDPAKVGRASATGDIGTHAFNLIEFVTGLHVSRLRADFHVCGAPKAMEDTAFMKLAFENGAPGALWITQAAPGNYCALRFRVYGTKAGLEWDQEYPEQLRFRPLNQPEQVIIRGHGAGVLPAAERMILLPRGHGESLSDAWGHLYIEIAIAVEARRTGQPVPEGLLALPGIAEGTRGVQFIHAAADSNEAGGTWQELP</sequence>
<accession>B2IJW2</accession>
<dbReference type="eggNOG" id="COG0673">
    <property type="taxonomic scope" value="Bacteria"/>
</dbReference>
<dbReference type="InterPro" id="IPR051317">
    <property type="entry name" value="Gfo/Idh/MocA_oxidoreduct"/>
</dbReference>
<name>B2IJW2_BEII9</name>
<dbReference type="Gene3D" id="3.30.360.10">
    <property type="entry name" value="Dihydrodipicolinate Reductase, domain 2"/>
    <property type="match status" value="1"/>
</dbReference>
<feature type="domain" description="GFO/IDH/MocA-like oxidoreductase" evidence="2">
    <location>
        <begin position="155"/>
        <end position="284"/>
    </location>
</feature>
<reference evidence="3 4" key="2">
    <citation type="journal article" date="2010" name="J. Bacteriol.">
        <title>Complete genome sequence of Beijerinckia indica subsp. indica.</title>
        <authorList>
            <person name="Tamas I."/>
            <person name="Dedysh S.N."/>
            <person name="Liesack W."/>
            <person name="Stott M.B."/>
            <person name="Alam M."/>
            <person name="Murrell J.C."/>
            <person name="Dunfield P.F."/>
        </authorList>
    </citation>
    <scope>NUCLEOTIDE SEQUENCE [LARGE SCALE GENOMIC DNA]</scope>
    <source>
        <strain evidence="4">ATCC 9039 / DSM 1715 / NCIMB 8712</strain>
    </source>
</reference>
<proteinExistence type="predicted"/>
<dbReference type="Pfam" id="PF01408">
    <property type="entry name" value="GFO_IDH_MocA"/>
    <property type="match status" value="1"/>
</dbReference>
<evidence type="ECO:0000313" key="3">
    <source>
        <dbReference type="EMBL" id="ACB96337.1"/>
    </source>
</evidence>
<reference evidence="4" key="1">
    <citation type="submission" date="2008-03" db="EMBL/GenBank/DDBJ databases">
        <title>Complete sequence of chromosome of Beijerinckia indica subsp. indica ATCC 9039.</title>
        <authorList>
            <consortium name="US DOE Joint Genome Institute"/>
            <person name="Copeland A."/>
            <person name="Lucas S."/>
            <person name="Lapidus A."/>
            <person name="Glavina del Rio T."/>
            <person name="Dalin E."/>
            <person name="Tice H."/>
            <person name="Bruce D."/>
            <person name="Goodwin L."/>
            <person name="Pitluck S."/>
            <person name="LaButti K."/>
            <person name="Schmutz J."/>
            <person name="Larimer F."/>
            <person name="Land M."/>
            <person name="Hauser L."/>
            <person name="Kyrpides N."/>
            <person name="Mikhailova N."/>
            <person name="Dunfield P.F."/>
            <person name="Dedysh S.N."/>
            <person name="Liesack W."/>
            <person name="Saw J.H."/>
            <person name="Alam M."/>
            <person name="Chen Y."/>
            <person name="Murrell J.C."/>
            <person name="Richardson P."/>
        </authorList>
    </citation>
    <scope>NUCLEOTIDE SEQUENCE [LARGE SCALE GENOMIC DNA]</scope>
    <source>
        <strain evidence="4">ATCC 9039 / DSM 1715 / NCIMB 8712</strain>
    </source>
</reference>
<evidence type="ECO:0000313" key="4">
    <source>
        <dbReference type="Proteomes" id="UP000001695"/>
    </source>
</evidence>